<dbReference type="NCBIfam" id="NF040510">
    <property type="entry name" value="avirulen_svx"/>
    <property type="match status" value="1"/>
</dbReference>
<reference evidence="3" key="1">
    <citation type="submission" date="2016-03" db="EMBL/GenBank/DDBJ databases">
        <authorList>
            <person name="Ploux O."/>
        </authorList>
    </citation>
    <scope>NUCLEOTIDE SEQUENCE</scope>
    <source>
        <strain evidence="3">UC10</strain>
    </source>
</reference>
<accession>A0A1Y5PSR4</accession>
<dbReference type="Pfam" id="PF19527">
    <property type="entry name" value="DUF6055"/>
    <property type="match status" value="1"/>
</dbReference>
<keyword evidence="3" id="KW-0808">Transferase</keyword>
<dbReference type="GO" id="GO:0016740">
    <property type="term" value="F:transferase activity"/>
    <property type="evidence" value="ECO:0007669"/>
    <property type="project" value="UniProtKB-KW"/>
</dbReference>
<evidence type="ECO:0000256" key="2">
    <source>
        <dbReference type="SAM" id="SignalP"/>
    </source>
</evidence>
<evidence type="ECO:0000313" key="3">
    <source>
        <dbReference type="EMBL" id="SBV31665.1"/>
    </source>
</evidence>
<feature type="chain" id="PRO_5013277765" evidence="2">
    <location>
        <begin position="27"/>
        <end position="634"/>
    </location>
</feature>
<dbReference type="KEGG" id="sphu:SPPYR_0545"/>
<gene>
    <name evidence="3" type="ORF">SPPYR_0545</name>
</gene>
<organism evidence="3">
    <name type="scientific">uncultured Sphingopyxis sp</name>
    <dbReference type="NCBI Taxonomy" id="310581"/>
    <lineage>
        <taxon>Bacteria</taxon>
        <taxon>Pseudomonadati</taxon>
        <taxon>Pseudomonadota</taxon>
        <taxon>Alphaproteobacteria</taxon>
        <taxon>Sphingomonadales</taxon>
        <taxon>Sphingomonadaceae</taxon>
        <taxon>Sphingopyxis</taxon>
        <taxon>environmental samples</taxon>
    </lineage>
</organism>
<feature type="compositionally biased region" description="Pro residues" evidence="1">
    <location>
        <begin position="31"/>
        <end position="43"/>
    </location>
</feature>
<feature type="signal peptide" evidence="2">
    <location>
        <begin position="1"/>
        <end position="26"/>
    </location>
</feature>
<proteinExistence type="predicted"/>
<dbReference type="PROSITE" id="PS51257">
    <property type="entry name" value="PROKAR_LIPOPROTEIN"/>
    <property type="match status" value="1"/>
</dbReference>
<feature type="region of interest" description="Disordered" evidence="1">
    <location>
        <begin position="27"/>
        <end position="50"/>
    </location>
</feature>
<keyword evidence="2" id="KW-0732">Signal</keyword>
<dbReference type="EMBL" id="LT598653">
    <property type="protein sequence ID" value="SBV31665.1"/>
    <property type="molecule type" value="Genomic_DNA"/>
</dbReference>
<dbReference type="RefSeq" id="WP_295323420.1">
    <property type="nucleotide sequence ID" value="NZ_LT598653.1"/>
</dbReference>
<evidence type="ECO:0000256" key="1">
    <source>
        <dbReference type="SAM" id="MobiDB-lite"/>
    </source>
</evidence>
<dbReference type="AlphaFoldDB" id="A0A1Y5PSR4"/>
<name>A0A1Y5PSR4_9SPHN</name>
<dbReference type="InterPro" id="IPR045690">
    <property type="entry name" value="DUF6055"/>
</dbReference>
<sequence>MTRTRAMTALWLLALAGCGGGSGSGAGPITLPAPTPAPAPTPSPSASDGACVAGRWSVAATDPGDAVNGPLPVQYETAHFAFRWQGDLVPMADARAAGEHLEFVWGEFVDRIGFPEPDCGKTEKRKANIYVAADYGLSGGADALGQMGMWIGPGGVRDRFGLAHEFTHALQAMTGAYRGSPYSQWLWESHANWMTHQLPEFRANTHCSVLSVNYPHLYYGSSRVRYCNWQFLEYVKNRFGYPAVNALWSDAPKDMDAGGASADPVEVLMRSRGWTLAQLNDAFGDWAMRNANWDYVNPDGTDQGAIYRREYGGYEPQLGDRLLRTTILDPVDLDRRQFAVPAAWAPQRWGYNIVRLHPDAGADSATVTFRGIVQSASATPALPGLANEPAAIPAPSSGWRWGLVAVGGSGRARYSPLQRGADGQTTLSLLPDDQGLYLIVVGAPGSFHHIGAEQPYYSIYRYPWMAAFEGAMPEGFQPDAPPPIAGGHRHPNGGGWVAASATVDPAAYVGPWARVFSGEVRGTARVEDHAVVDGGQLFDDARASGLSVIRGNTILKDRARADTVFLGLGEYEQNIVLSGTAQNIGDVEQRGASFAKGVYYGFVDQAAADDPARGAGLTAPVAEVTARPVYKWRP</sequence>
<protein>
    <submittedName>
        <fullName evidence="3">Bacterial transferase hexapeptide three repeat family protein</fullName>
    </submittedName>
</protein>